<feature type="compositionally biased region" description="Acidic residues" evidence="1">
    <location>
        <begin position="1"/>
        <end position="11"/>
    </location>
</feature>
<accession>A0A0M3JER6</accession>
<name>A0A0M3JER6_ANISI</name>
<evidence type="ECO:0000256" key="1">
    <source>
        <dbReference type="SAM" id="MobiDB-lite"/>
    </source>
</evidence>
<dbReference type="WBParaSite" id="ASIM_0000611201-mRNA-1">
    <property type="protein sequence ID" value="ASIM_0000611201-mRNA-1"/>
    <property type="gene ID" value="ASIM_0000611201"/>
</dbReference>
<reference evidence="4" key="1">
    <citation type="submission" date="2017-02" db="UniProtKB">
        <authorList>
            <consortium name="WormBaseParasite"/>
        </authorList>
    </citation>
    <scope>IDENTIFICATION</scope>
</reference>
<proteinExistence type="predicted"/>
<protein>
    <submittedName>
        <fullName evidence="2 4">Uncharacterized protein</fullName>
    </submittedName>
</protein>
<keyword evidence="3" id="KW-1185">Reference proteome</keyword>
<evidence type="ECO:0000313" key="4">
    <source>
        <dbReference type="WBParaSite" id="ASIM_0000611201-mRNA-1"/>
    </source>
</evidence>
<evidence type="ECO:0000313" key="2">
    <source>
        <dbReference type="EMBL" id="VDK26236.1"/>
    </source>
</evidence>
<feature type="compositionally biased region" description="Basic and acidic residues" evidence="1">
    <location>
        <begin position="55"/>
        <end position="69"/>
    </location>
</feature>
<dbReference type="EMBL" id="UYRR01012169">
    <property type="protein sequence ID" value="VDK26236.1"/>
    <property type="molecule type" value="Genomic_DNA"/>
</dbReference>
<reference evidence="2 3" key="2">
    <citation type="submission" date="2018-11" db="EMBL/GenBank/DDBJ databases">
        <authorList>
            <consortium name="Pathogen Informatics"/>
        </authorList>
    </citation>
    <scope>NUCLEOTIDE SEQUENCE [LARGE SCALE GENOMIC DNA]</scope>
</reference>
<organism evidence="4">
    <name type="scientific">Anisakis simplex</name>
    <name type="common">Herring worm</name>
    <dbReference type="NCBI Taxonomy" id="6269"/>
    <lineage>
        <taxon>Eukaryota</taxon>
        <taxon>Metazoa</taxon>
        <taxon>Ecdysozoa</taxon>
        <taxon>Nematoda</taxon>
        <taxon>Chromadorea</taxon>
        <taxon>Rhabditida</taxon>
        <taxon>Spirurina</taxon>
        <taxon>Ascaridomorpha</taxon>
        <taxon>Ascaridoidea</taxon>
        <taxon>Anisakidae</taxon>
        <taxon>Anisakis</taxon>
        <taxon>Anisakis simplex complex</taxon>
    </lineage>
</organism>
<feature type="region of interest" description="Disordered" evidence="1">
    <location>
        <begin position="1"/>
        <end position="81"/>
    </location>
</feature>
<feature type="compositionally biased region" description="Acidic residues" evidence="1">
    <location>
        <begin position="37"/>
        <end position="54"/>
    </location>
</feature>
<gene>
    <name evidence="2" type="ORF">ASIM_LOCUS5899</name>
</gene>
<sequence length="100" mass="11221">MLENGKDDDEYDAMKRNDDEEDIDGEPIDGTTNQGSEDGECLDDEDDGDNEIDNDSDRFKAISRVDSRDSSSFAASRGALSGRLDEQRRKILREIEVRAC</sequence>
<evidence type="ECO:0000313" key="3">
    <source>
        <dbReference type="Proteomes" id="UP000267096"/>
    </source>
</evidence>
<dbReference type="AlphaFoldDB" id="A0A0M3JER6"/>
<dbReference type="Proteomes" id="UP000267096">
    <property type="component" value="Unassembled WGS sequence"/>
</dbReference>